<sequence length="192" mass="20750">MRLNALLEDVFQLHVEDQSAVRGDHRGASSGSVGQLVGHGQSSLASDLHSGHSQIPSLDDFSAAQGELEAGSLVGRIEHLVVLLQATFVVDGNLLAWLGFCATADFEVFHDQSTLEGACLSFLLLLAILLQFLGRSFAIFDAVLLGALLFHFGNLGFRLFVFGFVLLVIIIILILVFIIVIFIVVVTVRFSV</sequence>
<feature type="region of interest" description="Disordered" evidence="1">
    <location>
        <begin position="22"/>
        <end position="44"/>
    </location>
</feature>
<protein>
    <submittedName>
        <fullName evidence="3">AAEL003312-PA</fullName>
    </submittedName>
</protein>
<organism evidence="3 4">
    <name type="scientific">Aedes aegypti</name>
    <name type="common">Yellowfever mosquito</name>
    <name type="synonym">Culex aegypti</name>
    <dbReference type="NCBI Taxonomy" id="7159"/>
    <lineage>
        <taxon>Eukaryota</taxon>
        <taxon>Metazoa</taxon>
        <taxon>Ecdysozoa</taxon>
        <taxon>Arthropoda</taxon>
        <taxon>Hexapoda</taxon>
        <taxon>Insecta</taxon>
        <taxon>Pterygota</taxon>
        <taxon>Neoptera</taxon>
        <taxon>Endopterygota</taxon>
        <taxon>Diptera</taxon>
        <taxon>Nematocera</taxon>
        <taxon>Culicoidea</taxon>
        <taxon>Culicidae</taxon>
        <taxon>Culicinae</taxon>
        <taxon>Aedini</taxon>
        <taxon>Aedes</taxon>
        <taxon>Stegomyia</taxon>
    </lineage>
</organism>
<dbReference type="EMBL" id="CH477268">
    <property type="protein sequence ID" value="EAT45399.1"/>
    <property type="molecule type" value="Genomic_DNA"/>
</dbReference>
<evidence type="ECO:0000313" key="4">
    <source>
        <dbReference type="Proteomes" id="UP000682892"/>
    </source>
</evidence>
<evidence type="ECO:0000256" key="1">
    <source>
        <dbReference type="SAM" id="MobiDB-lite"/>
    </source>
</evidence>
<dbReference type="Proteomes" id="UP000682892">
    <property type="component" value="Chromosome 3"/>
</dbReference>
<keyword evidence="2" id="KW-0812">Transmembrane</keyword>
<name>Q17FV2_AEDAE</name>
<dbReference type="AlphaFoldDB" id="Q17FV2"/>
<gene>
    <name evidence="3" type="ORF">AaeL_AAEL003312</name>
</gene>
<accession>Q17FV2</accession>
<evidence type="ECO:0000313" key="3">
    <source>
        <dbReference type="EMBL" id="EAT45399.1"/>
    </source>
</evidence>
<dbReference type="HOGENOM" id="CLU_1416235_0_0_1"/>
<reference evidence="3" key="1">
    <citation type="submission" date="2005-10" db="EMBL/GenBank/DDBJ databases">
        <authorList>
            <person name="Loftus B.J."/>
            <person name="Nene V.M."/>
            <person name="Hannick L.I."/>
            <person name="Bidwell S."/>
            <person name="Haas B."/>
            <person name="Amedeo P."/>
            <person name="Orvis J."/>
            <person name="Wortman J.R."/>
            <person name="White O.R."/>
            <person name="Salzberg S."/>
            <person name="Shumway M."/>
            <person name="Koo H."/>
            <person name="Zhao Y."/>
            <person name="Holmes M."/>
            <person name="Miller J."/>
            <person name="Schatz M."/>
            <person name="Pop M."/>
            <person name="Pai G."/>
            <person name="Utterback T."/>
            <person name="Rogers Y.-H."/>
            <person name="Kravitz S."/>
            <person name="Fraser C.M."/>
        </authorList>
    </citation>
    <scope>NUCLEOTIDE SEQUENCE</scope>
    <source>
        <strain evidence="3">Liverpool</strain>
    </source>
</reference>
<dbReference type="STRING" id="7159.Q17FV2"/>
<evidence type="ECO:0000256" key="2">
    <source>
        <dbReference type="SAM" id="Phobius"/>
    </source>
</evidence>
<proteinExistence type="predicted"/>
<feature type="transmembrane region" description="Helical" evidence="2">
    <location>
        <begin position="159"/>
        <end position="188"/>
    </location>
</feature>
<reference evidence="3" key="2">
    <citation type="journal article" date="2007" name="Science">
        <title>Genome sequence of Aedes aegypti, a major arbovirus vector.</title>
        <authorList>
            <person name="Nene V."/>
            <person name="Wortman J.R."/>
            <person name="Lawson D."/>
            <person name="Haas B."/>
            <person name="Kodira C."/>
            <person name="Tu Z.J."/>
            <person name="Loftus B."/>
            <person name="Xi Z."/>
            <person name="Megy K."/>
            <person name="Grabherr M."/>
            <person name="Ren Q."/>
            <person name="Zdobnov E.M."/>
            <person name="Lobo N.F."/>
            <person name="Campbell K.S."/>
            <person name="Brown S.E."/>
            <person name="Bonaldo M.F."/>
            <person name="Zhu J."/>
            <person name="Sinkins S.P."/>
            <person name="Hogenkamp D.G."/>
            <person name="Amedeo P."/>
            <person name="Arensburger P."/>
            <person name="Atkinson P.W."/>
            <person name="Bidwell S."/>
            <person name="Biedler J."/>
            <person name="Birney E."/>
            <person name="Bruggner R.V."/>
            <person name="Costas J."/>
            <person name="Coy M.R."/>
            <person name="Crabtree J."/>
            <person name="Crawford M."/>
            <person name="Debruyn B."/>
            <person name="Decaprio D."/>
            <person name="Eiglmeier K."/>
            <person name="Eisenstadt E."/>
            <person name="El-Dorry H."/>
            <person name="Gelbart W.M."/>
            <person name="Gomes S.L."/>
            <person name="Hammond M."/>
            <person name="Hannick L.I."/>
            <person name="Hogan J.R."/>
            <person name="Holmes M.H."/>
            <person name="Jaffe D."/>
            <person name="Johnston J.S."/>
            <person name="Kennedy R.C."/>
            <person name="Koo H."/>
            <person name="Kravitz S."/>
            <person name="Kriventseva E.V."/>
            <person name="Kulp D."/>
            <person name="Labutti K."/>
            <person name="Lee E."/>
            <person name="Li S."/>
            <person name="Lovin D.D."/>
            <person name="Mao C."/>
            <person name="Mauceli E."/>
            <person name="Menck C.F."/>
            <person name="Miller J.R."/>
            <person name="Montgomery P."/>
            <person name="Mori A."/>
            <person name="Nascimento A.L."/>
            <person name="Naveira H.F."/>
            <person name="Nusbaum C."/>
            <person name="O'leary S."/>
            <person name="Orvis J."/>
            <person name="Pertea M."/>
            <person name="Quesneville H."/>
            <person name="Reidenbach K.R."/>
            <person name="Rogers Y.H."/>
            <person name="Roth C.W."/>
            <person name="Schneider J.R."/>
            <person name="Schatz M."/>
            <person name="Shumway M."/>
            <person name="Stanke M."/>
            <person name="Stinson E.O."/>
            <person name="Tubio J.M."/>
            <person name="Vanzee J.P."/>
            <person name="Verjovski-Almeida S."/>
            <person name="Werner D."/>
            <person name="White O."/>
            <person name="Wyder S."/>
            <person name="Zeng Q."/>
            <person name="Zhao Q."/>
            <person name="Zhao Y."/>
            <person name="Hill C.A."/>
            <person name="Raikhel A.S."/>
            <person name="Soares M.B."/>
            <person name="Knudson D.L."/>
            <person name="Lee N.H."/>
            <person name="Galagan J."/>
            <person name="Salzberg S.L."/>
            <person name="Paulsen I.T."/>
            <person name="Dimopoulos G."/>
            <person name="Collins F.H."/>
            <person name="Birren B."/>
            <person name="Fraser-Liggett C.M."/>
            <person name="Severson D.W."/>
        </authorList>
    </citation>
    <scope>NUCLEOTIDE SEQUENCE [LARGE SCALE GENOMIC DNA]</scope>
    <source>
        <strain evidence="3">Liverpool</strain>
    </source>
</reference>
<keyword evidence="2" id="KW-1133">Transmembrane helix</keyword>
<keyword evidence="2" id="KW-0472">Membrane</keyword>
<dbReference type="PaxDb" id="7159-AAEL003312-PA"/>
<reference evidence="3" key="3">
    <citation type="submission" date="2012-09" db="EMBL/GenBank/DDBJ databases">
        <authorList>
            <consortium name="VectorBase"/>
        </authorList>
    </citation>
    <scope>NUCLEOTIDE SEQUENCE</scope>
    <source>
        <strain evidence="3">Liverpool</strain>
    </source>
</reference>